<evidence type="ECO:0000256" key="1">
    <source>
        <dbReference type="ARBA" id="ARBA00004496"/>
    </source>
</evidence>
<keyword evidence="4" id="KW-0963">Cytoplasm</keyword>
<evidence type="ECO:0000256" key="7">
    <source>
        <dbReference type="ARBA" id="ARBA00022840"/>
    </source>
</evidence>
<comment type="similarity">
    <text evidence="2">Belongs to the class-II aminoacyl-tRNA synthetase family.</text>
</comment>
<dbReference type="FunFam" id="3.30.930.10:FF:000021">
    <property type="entry name" value="Probable histidine--tRNA ligase, mitochondrial"/>
    <property type="match status" value="1"/>
</dbReference>
<comment type="function">
    <text evidence="12">Catalyzes the aminoacylation of histidyl-tRNA in both the cytoplasm and the mitochondrion.</text>
</comment>
<evidence type="ECO:0000256" key="15">
    <source>
        <dbReference type="SAM" id="MobiDB-lite"/>
    </source>
</evidence>
<comment type="catalytic activity">
    <reaction evidence="11">
        <text>tRNA(His) + L-histidine + ATP = L-histidyl-tRNA(His) + AMP + diphosphate + H(+)</text>
        <dbReference type="Rhea" id="RHEA:17313"/>
        <dbReference type="Rhea" id="RHEA-COMP:9665"/>
        <dbReference type="Rhea" id="RHEA-COMP:9689"/>
        <dbReference type="ChEBI" id="CHEBI:15378"/>
        <dbReference type="ChEBI" id="CHEBI:30616"/>
        <dbReference type="ChEBI" id="CHEBI:33019"/>
        <dbReference type="ChEBI" id="CHEBI:57595"/>
        <dbReference type="ChEBI" id="CHEBI:78442"/>
        <dbReference type="ChEBI" id="CHEBI:78527"/>
        <dbReference type="ChEBI" id="CHEBI:456215"/>
        <dbReference type="EC" id="6.1.1.21"/>
    </reaction>
</comment>
<dbReference type="OrthoDB" id="1906957at2759"/>
<dbReference type="InterPro" id="IPR006195">
    <property type="entry name" value="aa-tRNA-synth_II"/>
</dbReference>
<dbReference type="HAMAP" id="MF_00127">
    <property type="entry name" value="His_tRNA_synth"/>
    <property type="match status" value="1"/>
</dbReference>
<dbReference type="GO" id="GO:0005829">
    <property type="term" value="C:cytosol"/>
    <property type="evidence" value="ECO:0007669"/>
    <property type="project" value="TreeGrafter"/>
</dbReference>
<feature type="binding site" evidence="14">
    <location>
        <position position="126"/>
    </location>
    <ligand>
        <name>L-histidine</name>
        <dbReference type="ChEBI" id="CHEBI:57595"/>
    </ligand>
</feature>
<gene>
    <name evidence="17" type="ORF">CANCADRAFT_1385</name>
</gene>
<feature type="region of interest" description="Disordered" evidence="15">
    <location>
        <begin position="301"/>
        <end position="324"/>
    </location>
</feature>
<dbReference type="InterPro" id="IPR033656">
    <property type="entry name" value="HisRS_anticodon"/>
</dbReference>
<feature type="domain" description="Aminoacyl-transfer RNA synthetases class-II family profile" evidence="16">
    <location>
        <begin position="1"/>
        <end position="298"/>
    </location>
</feature>
<evidence type="ECO:0000256" key="12">
    <source>
        <dbReference type="ARBA" id="ARBA00058343"/>
    </source>
</evidence>
<dbReference type="Gene3D" id="3.30.930.10">
    <property type="entry name" value="Bira Bifunctional Protein, Domain 2"/>
    <property type="match status" value="1"/>
</dbReference>
<dbReference type="InterPro" id="IPR036621">
    <property type="entry name" value="Anticodon-bd_dom_sf"/>
</dbReference>
<evidence type="ECO:0000256" key="10">
    <source>
        <dbReference type="ARBA" id="ARBA00030619"/>
    </source>
</evidence>
<evidence type="ECO:0000256" key="3">
    <source>
        <dbReference type="ARBA" id="ARBA00012815"/>
    </source>
</evidence>
<dbReference type="Proteomes" id="UP000095023">
    <property type="component" value="Unassembled WGS sequence"/>
</dbReference>
<dbReference type="Pfam" id="PF03129">
    <property type="entry name" value="HGTP_anticodon"/>
    <property type="match status" value="1"/>
</dbReference>
<keyword evidence="6" id="KW-0547">Nucleotide-binding</keyword>
<evidence type="ECO:0000256" key="11">
    <source>
        <dbReference type="ARBA" id="ARBA00047639"/>
    </source>
</evidence>
<dbReference type="InterPro" id="IPR041715">
    <property type="entry name" value="HisRS-like_core"/>
</dbReference>
<feature type="binding site" evidence="14">
    <location>
        <position position="110"/>
    </location>
    <ligand>
        <name>L-histidine</name>
        <dbReference type="ChEBI" id="CHEBI:57595"/>
    </ligand>
</feature>
<evidence type="ECO:0000256" key="5">
    <source>
        <dbReference type="ARBA" id="ARBA00022598"/>
    </source>
</evidence>
<dbReference type="SUPFAM" id="SSF55681">
    <property type="entry name" value="Class II aaRS and biotin synthetases"/>
    <property type="match status" value="1"/>
</dbReference>
<accession>A0A1E4TM04</accession>
<evidence type="ECO:0000256" key="4">
    <source>
        <dbReference type="ARBA" id="ARBA00022490"/>
    </source>
</evidence>
<keyword evidence="18" id="KW-1185">Reference proteome</keyword>
<dbReference type="Gene3D" id="3.40.50.800">
    <property type="entry name" value="Anticodon-binding domain"/>
    <property type="match status" value="1"/>
</dbReference>
<evidence type="ECO:0000256" key="6">
    <source>
        <dbReference type="ARBA" id="ARBA00022741"/>
    </source>
</evidence>
<evidence type="ECO:0000256" key="8">
    <source>
        <dbReference type="ARBA" id="ARBA00022917"/>
    </source>
</evidence>
<keyword evidence="8" id="KW-0648">Protein biosynthesis</keyword>
<proteinExistence type="inferred from homology"/>
<evidence type="ECO:0000256" key="2">
    <source>
        <dbReference type="ARBA" id="ARBA00008226"/>
    </source>
</evidence>
<dbReference type="Pfam" id="PF13393">
    <property type="entry name" value="tRNA-synt_His"/>
    <property type="match status" value="1"/>
</dbReference>
<feature type="binding site" evidence="14">
    <location>
        <position position="279"/>
    </location>
    <ligand>
        <name>L-histidine</name>
        <dbReference type="ChEBI" id="CHEBI:57595"/>
    </ligand>
</feature>
<name>A0A1E4TM04_9ASCO</name>
<evidence type="ECO:0000256" key="13">
    <source>
        <dbReference type="ARBA" id="ARBA00067413"/>
    </source>
</evidence>
<evidence type="ECO:0000313" key="18">
    <source>
        <dbReference type="Proteomes" id="UP000095023"/>
    </source>
</evidence>
<reference evidence="18" key="1">
    <citation type="submission" date="2016-02" db="EMBL/GenBank/DDBJ databases">
        <title>Comparative genomics of biotechnologically important yeasts.</title>
        <authorList>
            <consortium name="DOE Joint Genome Institute"/>
            <person name="Riley R."/>
            <person name="Haridas S."/>
            <person name="Wolfe K.H."/>
            <person name="Lopes M.R."/>
            <person name="Hittinger C.T."/>
            <person name="Goker M."/>
            <person name="Salamov A."/>
            <person name="Wisecaver J."/>
            <person name="Long T.M."/>
            <person name="Aerts A.L."/>
            <person name="Barry K."/>
            <person name="Choi C."/>
            <person name="Clum A."/>
            <person name="Coughlan A.Y."/>
            <person name="Deshpande S."/>
            <person name="Douglass A.P."/>
            <person name="Hanson S.J."/>
            <person name="Klenk H.-P."/>
            <person name="Labutti K."/>
            <person name="Lapidus A."/>
            <person name="Lindquist E."/>
            <person name="Lipzen A."/>
            <person name="Meier-Kolthoff J.P."/>
            <person name="Ohm R.A."/>
            <person name="Otillar R.P."/>
            <person name="Pangilinan J."/>
            <person name="Peng Y."/>
            <person name="Rokas A."/>
            <person name="Rosa C.A."/>
            <person name="Scheuner C."/>
            <person name="Sibirny A.A."/>
            <person name="Slot J.C."/>
            <person name="Stielow J.B."/>
            <person name="Sun H."/>
            <person name="Kurtzman C.P."/>
            <person name="Blackwell M."/>
            <person name="Jeffries T.W."/>
            <person name="Grigoriev I.V."/>
        </authorList>
    </citation>
    <scope>NUCLEOTIDE SEQUENCE [LARGE SCALE GENOMIC DNA]</scope>
    <source>
        <strain evidence="18">NRRL Y-17796</strain>
    </source>
</reference>
<dbReference type="PIRSF" id="PIRSF001549">
    <property type="entry name" value="His-tRNA_synth"/>
    <property type="match status" value="1"/>
</dbReference>
<dbReference type="InterPro" id="IPR015807">
    <property type="entry name" value="His-tRNA-ligase"/>
</dbReference>
<evidence type="ECO:0000259" key="16">
    <source>
        <dbReference type="PROSITE" id="PS50862"/>
    </source>
</evidence>
<evidence type="ECO:0000313" key="17">
    <source>
        <dbReference type="EMBL" id="ODV92790.1"/>
    </source>
</evidence>
<organism evidence="17 18">
    <name type="scientific">Tortispora caseinolytica NRRL Y-17796</name>
    <dbReference type="NCBI Taxonomy" id="767744"/>
    <lineage>
        <taxon>Eukaryota</taxon>
        <taxon>Fungi</taxon>
        <taxon>Dikarya</taxon>
        <taxon>Ascomycota</taxon>
        <taxon>Saccharomycotina</taxon>
        <taxon>Trigonopsidomycetes</taxon>
        <taxon>Trigonopsidales</taxon>
        <taxon>Trigonopsidaceae</taxon>
        <taxon>Tortispora</taxon>
    </lineage>
</organism>
<keyword evidence="5" id="KW-0436">Ligase</keyword>
<dbReference type="PANTHER" id="PTHR11476:SF7">
    <property type="entry name" value="HISTIDINE--TRNA LIGASE"/>
    <property type="match status" value="1"/>
</dbReference>
<feature type="binding site" evidence="14">
    <location>
        <position position="130"/>
    </location>
    <ligand>
        <name>L-histidine</name>
        <dbReference type="ChEBI" id="CHEBI:57595"/>
    </ligand>
</feature>
<dbReference type="NCBIfam" id="TIGR00442">
    <property type="entry name" value="hisS"/>
    <property type="match status" value="1"/>
</dbReference>
<dbReference type="InterPro" id="IPR004516">
    <property type="entry name" value="HisRS/HisZ"/>
</dbReference>
<dbReference type="EMBL" id="KV453841">
    <property type="protein sequence ID" value="ODV92790.1"/>
    <property type="molecule type" value="Genomic_DNA"/>
</dbReference>
<dbReference type="GO" id="GO:0005524">
    <property type="term" value="F:ATP binding"/>
    <property type="evidence" value="ECO:0007669"/>
    <property type="project" value="UniProtKB-KW"/>
</dbReference>
<dbReference type="FunFam" id="3.40.50.800:FF:000015">
    <property type="entry name" value="Histidyl-tRNA synthetase, mitochondrial"/>
    <property type="match status" value="1"/>
</dbReference>
<comment type="subcellular location">
    <subcellularLocation>
        <location evidence="1">Cytoplasm</location>
    </subcellularLocation>
</comment>
<dbReference type="CDD" id="cd00773">
    <property type="entry name" value="HisRS-like_core"/>
    <property type="match status" value="1"/>
</dbReference>
<dbReference type="GO" id="GO:0032543">
    <property type="term" value="P:mitochondrial translation"/>
    <property type="evidence" value="ECO:0007669"/>
    <property type="project" value="EnsemblFungi"/>
</dbReference>
<protein>
    <recommendedName>
        <fullName evidence="13">Histidine--tRNA ligase, mitochondrial</fullName>
        <ecNumber evidence="3">6.1.1.21</ecNumber>
    </recommendedName>
    <alternativeName>
        <fullName evidence="10">Histidyl-tRNA synthetase</fullName>
    </alternativeName>
</protein>
<dbReference type="PANTHER" id="PTHR11476">
    <property type="entry name" value="HISTIDYL-TRNA SYNTHETASE"/>
    <property type="match status" value="1"/>
</dbReference>
<dbReference type="SUPFAM" id="SSF52954">
    <property type="entry name" value="Class II aaRS ABD-related"/>
    <property type="match status" value="1"/>
</dbReference>
<sequence>MSSGKFQLKVPKGTKDWADKDMVLRTAIFDTIVSVFKRHGGVTLDTPVFELKEILAGKYGEDSKLIYDLKDQGGELCSLRYDLTVPFARYLAMNPTVQSMKRFHIAKVYRRDQPAMTKGRMREFYQCDFDIAGTFESMIPDAEILAIGVETLSDLGIKDFKAKLNHRGILDGIFQTCGVPEADVRKISSAVDKLDKLPWADVKKEMTIEKGLPEEVADKIGEYVKLKGGPELLEQLKADQSLMSNTSAKAGVDDLTRLFEYTDAYQITSYISFDLSLARGLDYYTGLIYEFVVASSAPPPSAGSAAEKKHAKKSKDKYIDDDDNSENVGVGSIAAGGRYDKLVGMFSNSKKGDIPCVGVSFGVERLFSLIKASINEDQLRANDTEVFVMAMGGGEGWTGFLKERMAVSKMLWEAGIKAEFQYKTKVKFRQQFEAAEKAGIPIALILGQEEYPNGYVKIKMLGTHAAGDGETVKVEDMIPTLKEKIATVNSTSALIESIRQL</sequence>
<dbReference type="CDD" id="cd00859">
    <property type="entry name" value="HisRS_anticodon"/>
    <property type="match status" value="1"/>
</dbReference>
<dbReference type="EC" id="6.1.1.21" evidence="3"/>
<evidence type="ECO:0000256" key="14">
    <source>
        <dbReference type="PIRSR" id="PIRSR001549-1"/>
    </source>
</evidence>
<feature type="binding site" evidence="14">
    <location>
        <begin position="283"/>
        <end position="284"/>
    </location>
    <ligand>
        <name>L-histidine</name>
        <dbReference type="ChEBI" id="CHEBI:57595"/>
    </ligand>
</feature>
<dbReference type="AlphaFoldDB" id="A0A1E4TM04"/>
<dbReference type="PROSITE" id="PS50862">
    <property type="entry name" value="AA_TRNA_LIGASE_II"/>
    <property type="match status" value="1"/>
</dbReference>
<dbReference type="InterPro" id="IPR045864">
    <property type="entry name" value="aa-tRNA-synth_II/BPL/LPL"/>
</dbReference>
<keyword evidence="7" id="KW-0067">ATP-binding</keyword>
<dbReference type="GO" id="GO:1990825">
    <property type="term" value="F:sequence-specific mRNA binding"/>
    <property type="evidence" value="ECO:0007669"/>
    <property type="project" value="EnsemblFungi"/>
</dbReference>
<dbReference type="GO" id="GO:0004821">
    <property type="term" value="F:histidine-tRNA ligase activity"/>
    <property type="evidence" value="ECO:0007669"/>
    <property type="project" value="UniProtKB-EC"/>
</dbReference>
<dbReference type="InterPro" id="IPR004154">
    <property type="entry name" value="Anticodon-bd"/>
</dbReference>
<feature type="binding site" evidence="14">
    <location>
        <begin position="82"/>
        <end position="84"/>
    </location>
    <ligand>
        <name>L-histidine</name>
        <dbReference type="ChEBI" id="CHEBI:57595"/>
    </ligand>
</feature>
<dbReference type="GO" id="GO:0006427">
    <property type="term" value="P:histidyl-tRNA aminoacylation"/>
    <property type="evidence" value="ECO:0007669"/>
    <property type="project" value="EnsemblFungi"/>
</dbReference>
<keyword evidence="9" id="KW-0030">Aminoacyl-tRNA synthetase</keyword>
<evidence type="ECO:0000256" key="9">
    <source>
        <dbReference type="ARBA" id="ARBA00023146"/>
    </source>
</evidence>
<dbReference type="GO" id="GO:0005739">
    <property type="term" value="C:mitochondrion"/>
    <property type="evidence" value="ECO:0007669"/>
    <property type="project" value="EnsemblFungi"/>
</dbReference>